<keyword evidence="19" id="KW-1185">Reference proteome</keyword>
<dbReference type="Pfam" id="PF00069">
    <property type="entry name" value="Pkinase"/>
    <property type="match status" value="1"/>
</dbReference>
<evidence type="ECO:0000256" key="3">
    <source>
        <dbReference type="ARBA" id="ARBA00010217"/>
    </source>
</evidence>
<evidence type="ECO:0000256" key="14">
    <source>
        <dbReference type="SAM" id="MobiDB-lite"/>
    </source>
</evidence>
<evidence type="ECO:0000313" key="19">
    <source>
        <dbReference type="Proteomes" id="UP000655225"/>
    </source>
</evidence>
<dbReference type="InterPro" id="IPR011009">
    <property type="entry name" value="Kinase-like_dom_sf"/>
</dbReference>
<evidence type="ECO:0000256" key="6">
    <source>
        <dbReference type="ARBA" id="ARBA00022729"/>
    </source>
</evidence>
<dbReference type="PROSITE" id="PS50011">
    <property type="entry name" value="PROTEIN_KINASE_DOM"/>
    <property type="match status" value="1"/>
</dbReference>
<evidence type="ECO:0000256" key="2">
    <source>
        <dbReference type="ARBA" id="ARBA00008536"/>
    </source>
</evidence>
<dbReference type="GO" id="GO:0030246">
    <property type="term" value="F:carbohydrate binding"/>
    <property type="evidence" value="ECO:0007669"/>
    <property type="project" value="UniProtKB-KW"/>
</dbReference>
<dbReference type="Proteomes" id="UP000655225">
    <property type="component" value="Unassembled WGS sequence"/>
</dbReference>
<feature type="chain" id="PRO_5032983499" description="Protein kinase domain-containing protein" evidence="16">
    <location>
        <begin position="25"/>
        <end position="671"/>
    </location>
</feature>
<evidence type="ECO:0000256" key="7">
    <source>
        <dbReference type="ARBA" id="ARBA00022734"/>
    </source>
</evidence>
<keyword evidence="12 15" id="KW-0472">Membrane</keyword>
<evidence type="ECO:0000256" key="1">
    <source>
        <dbReference type="ARBA" id="ARBA00004479"/>
    </source>
</evidence>
<dbReference type="InterPro" id="IPR000719">
    <property type="entry name" value="Prot_kinase_dom"/>
</dbReference>
<evidence type="ECO:0000256" key="10">
    <source>
        <dbReference type="ARBA" id="ARBA00022840"/>
    </source>
</evidence>
<dbReference type="FunFam" id="3.30.200.20:FF:000320">
    <property type="entry name" value="probable L-type lectin-domain containing receptor kinase S.5"/>
    <property type="match status" value="1"/>
</dbReference>
<evidence type="ECO:0000256" key="4">
    <source>
        <dbReference type="ARBA" id="ARBA00022679"/>
    </source>
</evidence>
<evidence type="ECO:0000256" key="15">
    <source>
        <dbReference type="SAM" id="Phobius"/>
    </source>
</evidence>
<comment type="similarity">
    <text evidence="2">In the N-terminal section; belongs to the leguminous lectin family.</text>
</comment>
<reference evidence="18 19" key="1">
    <citation type="submission" date="2020-04" db="EMBL/GenBank/DDBJ databases">
        <title>Plant Genome Project.</title>
        <authorList>
            <person name="Zhang R.-G."/>
        </authorList>
    </citation>
    <scope>NUCLEOTIDE SEQUENCE [LARGE SCALE GENOMIC DNA]</scope>
    <source>
        <strain evidence="18">YNK0</strain>
        <tissue evidence="18">Leaf</tissue>
    </source>
</reference>
<evidence type="ECO:0000259" key="17">
    <source>
        <dbReference type="PROSITE" id="PS50011"/>
    </source>
</evidence>
<protein>
    <recommendedName>
        <fullName evidence="17">Protein kinase domain-containing protein</fullName>
    </recommendedName>
</protein>
<evidence type="ECO:0000256" key="5">
    <source>
        <dbReference type="ARBA" id="ARBA00022692"/>
    </source>
</evidence>
<dbReference type="OrthoDB" id="1913956at2759"/>
<dbReference type="SUPFAM" id="SSF49899">
    <property type="entry name" value="Concanavalin A-like lectins/glucanases"/>
    <property type="match status" value="1"/>
</dbReference>
<dbReference type="CDD" id="cd06899">
    <property type="entry name" value="lectin_legume_LecRK_Arcelin_ConA"/>
    <property type="match status" value="1"/>
</dbReference>
<dbReference type="AlphaFoldDB" id="A0A834YDS8"/>
<sequence>MVPPANLITAIFFALLVFPVISIAQKPTTFSYHIFNETHHNVFKSLGVASIDGGALQITLDTINANVSLSYNSGRIMYNKPFKLWEKTASSSGGNSPDIVASFNSTFLINIFREEGWAGGEGIAFVIAPDLSFPSGSDGEWLGLTNKTLDGDPSNQIVAIELDTEIQDFDPDGNHIGLDINSVKSNKTVSLSDFDIEISPVNPKNYTVWVEYNGTTKVMDVYMIEQWMPKPSSPVLSETINLKDYVNQYSYMGFAASTGEQVQLNCVLEWDLTVESLPEKKDWKGVKIGVGVGVPVVILLLICWAWLLYYWLKRRVADDPNILGKLKSLPGMPREFSYRDLKKATNNFDEKLKLGQGGFGVVYKGVFPKENIEVAVKKFSREKMKGIDDFLAELSIINRLRHKHLVRLLGWCHQKGRLLLVYEYMPNGSLDNHLFGGASGRSTLRWDCRYKILADVASALHYLHNECDEKVVHRDLKASNIMLDSNYNARLGDFGLARALDNEKTSYAELDGFPGTFGYIAPESFHTGKATRESDVFGFGAVVLEVVCGQRPWTKIEGFELLVNWVWSLHREGRMLEAVDESLGKDYVDGEAEKLLLLGLACSHPMGRERPRAKEILQIITGSMSAPHVPPFKPPFVWASMDPIASSSYSASGSSPPCVTPENTSTAFSLV</sequence>
<evidence type="ECO:0000256" key="11">
    <source>
        <dbReference type="ARBA" id="ARBA00022989"/>
    </source>
</evidence>
<dbReference type="Gene3D" id="2.60.120.200">
    <property type="match status" value="1"/>
</dbReference>
<keyword evidence="4" id="KW-0808">Transferase</keyword>
<keyword evidence="10 13" id="KW-0067">ATP-binding</keyword>
<keyword evidence="5 15" id="KW-0812">Transmembrane</keyword>
<keyword evidence="9" id="KW-0418">Kinase</keyword>
<feature type="compositionally biased region" description="Polar residues" evidence="14">
    <location>
        <begin position="661"/>
        <end position="671"/>
    </location>
</feature>
<dbReference type="InterPro" id="IPR017441">
    <property type="entry name" value="Protein_kinase_ATP_BS"/>
</dbReference>
<dbReference type="InterPro" id="IPR050528">
    <property type="entry name" value="L-type_Lectin-RKs"/>
</dbReference>
<name>A0A834YDS8_TETSI</name>
<evidence type="ECO:0000313" key="18">
    <source>
        <dbReference type="EMBL" id="KAF8377971.1"/>
    </source>
</evidence>
<evidence type="ECO:0000256" key="12">
    <source>
        <dbReference type="ARBA" id="ARBA00023136"/>
    </source>
</evidence>
<proteinExistence type="inferred from homology"/>
<gene>
    <name evidence="18" type="ORF">HHK36_031360</name>
</gene>
<comment type="similarity">
    <text evidence="3">In the C-terminal section; belongs to the protein kinase superfamily. Ser/Thr protein kinase family.</text>
</comment>
<keyword evidence="11 15" id="KW-1133">Transmembrane helix</keyword>
<dbReference type="PROSITE" id="PS00107">
    <property type="entry name" value="PROTEIN_KINASE_ATP"/>
    <property type="match status" value="1"/>
</dbReference>
<dbReference type="FunFam" id="1.10.510.10:FF:000444">
    <property type="entry name" value="probable L-type lectin-domain containing receptor kinase S.5"/>
    <property type="match status" value="1"/>
</dbReference>
<dbReference type="GO" id="GO:0005524">
    <property type="term" value="F:ATP binding"/>
    <property type="evidence" value="ECO:0007669"/>
    <property type="project" value="UniProtKB-UniRule"/>
</dbReference>
<dbReference type="PROSITE" id="PS00108">
    <property type="entry name" value="PROTEIN_KINASE_ST"/>
    <property type="match status" value="1"/>
</dbReference>
<feature type="transmembrane region" description="Helical" evidence="15">
    <location>
        <begin position="288"/>
        <end position="312"/>
    </location>
</feature>
<keyword evidence="6 16" id="KW-0732">Signal</keyword>
<evidence type="ECO:0000256" key="9">
    <source>
        <dbReference type="ARBA" id="ARBA00022777"/>
    </source>
</evidence>
<dbReference type="SUPFAM" id="SSF56112">
    <property type="entry name" value="Protein kinase-like (PK-like)"/>
    <property type="match status" value="1"/>
</dbReference>
<dbReference type="Gene3D" id="3.30.200.20">
    <property type="entry name" value="Phosphorylase Kinase, domain 1"/>
    <property type="match status" value="1"/>
</dbReference>
<dbReference type="InterPro" id="IPR001220">
    <property type="entry name" value="Legume_lectin_dom"/>
</dbReference>
<dbReference type="OMA" id="QYGDPFD"/>
<evidence type="ECO:0000256" key="8">
    <source>
        <dbReference type="ARBA" id="ARBA00022741"/>
    </source>
</evidence>
<dbReference type="Gene3D" id="1.10.510.10">
    <property type="entry name" value="Transferase(Phosphotransferase) domain 1"/>
    <property type="match status" value="1"/>
</dbReference>
<dbReference type="PANTHER" id="PTHR27007">
    <property type="match status" value="1"/>
</dbReference>
<dbReference type="SMART" id="SM00220">
    <property type="entry name" value="S_TKc"/>
    <property type="match status" value="1"/>
</dbReference>
<feature type="binding site" evidence="13">
    <location>
        <position position="378"/>
    </location>
    <ligand>
        <name>ATP</name>
        <dbReference type="ChEBI" id="CHEBI:30616"/>
    </ligand>
</feature>
<dbReference type="GO" id="GO:0016020">
    <property type="term" value="C:membrane"/>
    <property type="evidence" value="ECO:0007669"/>
    <property type="project" value="UniProtKB-SubCell"/>
</dbReference>
<dbReference type="EMBL" id="JABCRI010000024">
    <property type="protein sequence ID" value="KAF8377971.1"/>
    <property type="molecule type" value="Genomic_DNA"/>
</dbReference>
<comment type="subcellular location">
    <subcellularLocation>
        <location evidence="1">Membrane</location>
        <topology evidence="1">Single-pass type I membrane protein</topology>
    </subcellularLocation>
</comment>
<keyword evidence="8 13" id="KW-0547">Nucleotide-binding</keyword>
<dbReference type="InterPro" id="IPR008271">
    <property type="entry name" value="Ser/Thr_kinase_AS"/>
</dbReference>
<comment type="caution">
    <text evidence="18">The sequence shown here is derived from an EMBL/GenBank/DDBJ whole genome shotgun (WGS) entry which is preliminary data.</text>
</comment>
<evidence type="ECO:0000256" key="13">
    <source>
        <dbReference type="PROSITE-ProRule" id="PRU10141"/>
    </source>
</evidence>
<feature type="domain" description="Protein kinase" evidence="17">
    <location>
        <begin position="348"/>
        <end position="637"/>
    </location>
</feature>
<organism evidence="18 19">
    <name type="scientific">Tetracentron sinense</name>
    <name type="common">Spur-leaf</name>
    <dbReference type="NCBI Taxonomy" id="13715"/>
    <lineage>
        <taxon>Eukaryota</taxon>
        <taxon>Viridiplantae</taxon>
        <taxon>Streptophyta</taxon>
        <taxon>Embryophyta</taxon>
        <taxon>Tracheophyta</taxon>
        <taxon>Spermatophyta</taxon>
        <taxon>Magnoliopsida</taxon>
        <taxon>Trochodendrales</taxon>
        <taxon>Trochodendraceae</taxon>
        <taxon>Tetracentron</taxon>
    </lineage>
</organism>
<dbReference type="GO" id="GO:0004672">
    <property type="term" value="F:protein kinase activity"/>
    <property type="evidence" value="ECO:0007669"/>
    <property type="project" value="InterPro"/>
</dbReference>
<feature type="region of interest" description="Disordered" evidence="14">
    <location>
        <begin position="649"/>
        <end position="671"/>
    </location>
</feature>
<dbReference type="InterPro" id="IPR013320">
    <property type="entry name" value="ConA-like_dom_sf"/>
</dbReference>
<evidence type="ECO:0000256" key="16">
    <source>
        <dbReference type="SAM" id="SignalP"/>
    </source>
</evidence>
<dbReference type="Pfam" id="PF00139">
    <property type="entry name" value="Lectin_legB"/>
    <property type="match status" value="1"/>
</dbReference>
<accession>A0A834YDS8</accession>
<feature type="signal peptide" evidence="16">
    <location>
        <begin position="1"/>
        <end position="24"/>
    </location>
</feature>
<keyword evidence="7" id="KW-0430">Lectin</keyword>